<organism evidence="1 2">
    <name type="scientific">Melastoma candidum</name>
    <dbReference type="NCBI Taxonomy" id="119954"/>
    <lineage>
        <taxon>Eukaryota</taxon>
        <taxon>Viridiplantae</taxon>
        <taxon>Streptophyta</taxon>
        <taxon>Embryophyta</taxon>
        <taxon>Tracheophyta</taxon>
        <taxon>Spermatophyta</taxon>
        <taxon>Magnoliopsida</taxon>
        <taxon>eudicotyledons</taxon>
        <taxon>Gunneridae</taxon>
        <taxon>Pentapetalae</taxon>
        <taxon>rosids</taxon>
        <taxon>malvids</taxon>
        <taxon>Myrtales</taxon>
        <taxon>Melastomataceae</taxon>
        <taxon>Melastomatoideae</taxon>
        <taxon>Melastomateae</taxon>
        <taxon>Melastoma</taxon>
    </lineage>
</organism>
<evidence type="ECO:0000313" key="1">
    <source>
        <dbReference type="EMBL" id="KAI4363761.1"/>
    </source>
</evidence>
<proteinExistence type="predicted"/>
<name>A0ACB9QBJ3_9MYRT</name>
<sequence>MPRNYRLCTHQQLSLKKDSENLVGLIVAVIGPTSLGKTTLAREIAKSLRGTFLEHDLLRSCFPSRDGSASDGDPDPAYQILWKMIETHLDSRNHHIVVDYPLSRRVEIDRLLGIAESHDAVVILIDCELGRRSEARPHDREGEATLARYLERSLTMEEEQADDCFYDYDPSKIDVPRLVIGATSDAGLEEHVDAVKKLILTSLDEKLAMTEERNTLCLPFNTGKLATKHRRFASFPKTFKHELHADEFHLLFKEDNVCLGTFYYLCRACCHMGSNVCYTWKELYFHPECILELPLEVKHKCHWHPLKLTLLPPKDDTDEYYCEVCAKRRDADNWIYYCRDCEYEAHVPCVVPNLPVDWPNSSSHQEEEVDEANKEEQGNSSQEGSSLELETREDQELEADSGSGSGSDLEVKPEDGLDEKARFFWEEIMERDRKWRDTVQSINSDSYGLRIDFQKRLLQEAGHVLVAILMDPPGSKEGNLRSSKRDANHIAEALRCMFLSYDDLLSCLGSPDANADVDDDDGDADDHDCDDDVRSRFGSLDASENVPSYFGIPDVGEDAVFSALVQMAASQLSLGHSMVIRAPLPHRAQIDLLLDAANSTQAKLIVLELQKVKQVNKELLSEYDLNDVPKLVLRQQFFAGHVERDDRLDFILMASSMNYWHVGDGTESVLKEVLL</sequence>
<evidence type="ECO:0000313" key="2">
    <source>
        <dbReference type="Proteomes" id="UP001057402"/>
    </source>
</evidence>
<comment type="caution">
    <text evidence="1">The sequence shown here is derived from an EMBL/GenBank/DDBJ whole genome shotgun (WGS) entry which is preliminary data.</text>
</comment>
<dbReference type="Proteomes" id="UP001057402">
    <property type="component" value="Chromosome 6"/>
</dbReference>
<dbReference type="EMBL" id="CM042885">
    <property type="protein sequence ID" value="KAI4363761.1"/>
    <property type="molecule type" value="Genomic_DNA"/>
</dbReference>
<reference evidence="2" key="1">
    <citation type="journal article" date="2023" name="Front. Plant Sci.">
        <title>Chromosomal-level genome assembly of Melastoma candidum provides insights into trichome evolution.</title>
        <authorList>
            <person name="Zhong Y."/>
            <person name="Wu W."/>
            <person name="Sun C."/>
            <person name="Zou P."/>
            <person name="Liu Y."/>
            <person name="Dai S."/>
            <person name="Zhou R."/>
        </authorList>
    </citation>
    <scope>NUCLEOTIDE SEQUENCE [LARGE SCALE GENOMIC DNA]</scope>
</reference>
<keyword evidence="2" id="KW-1185">Reference proteome</keyword>
<protein>
    <submittedName>
        <fullName evidence="1">Uncharacterized protein</fullName>
    </submittedName>
</protein>
<gene>
    <name evidence="1" type="ORF">MLD38_019936</name>
</gene>
<accession>A0ACB9QBJ3</accession>